<name>U6JZK1_9EIME</name>
<dbReference type="VEuPathDB" id="ToxoDB:EMH_0033130"/>
<evidence type="ECO:0000256" key="1">
    <source>
        <dbReference type="SAM" id="MobiDB-lite"/>
    </source>
</evidence>
<dbReference type="GeneID" id="25378119"/>
<feature type="region of interest" description="Disordered" evidence="1">
    <location>
        <begin position="55"/>
        <end position="92"/>
    </location>
</feature>
<feature type="compositionally biased region" description="Basic and acidic residues" evidence="1">
    <location>
        <begin position="63"/>
        <end position="72"/>
    </location>
</feature>
<feature type="compositionally biased region" description="Polar residues" evidence="1">
    <location>
        <begin position="200"/>
        <end position="210"/>
    </location>
</feature>
<dbReference type="EMBL" id="HG682870">
    <property type="protein sequence ID" value="CDJ30900.1"/>
    <property type="molecule type" value="Genomic_DNA"/>
</dbReference>
<dbReference type="RefSeq" id="XP_013353465.1">
    <property type="nucleotide sequence ID" value="XM_013498011.1"/>
</dbReference>
<reference evidence="2" key="2">
    <citation type="submission" date="2013-10" db="EMBL/GenBank/DDBJ databases">
        <authorList>
            <person name="Aslett M."/>
        </authorList>
    </citation>
    <scope>NUCLEOTIDE SEQUENCE [LARGE SCALE GENOMIC DNA]</scope>
    <source>
        <strain evidence="2">Houghton</strain>
    </source>
</reference>
<keyword evidence="3" id="KW-1185">Reference proteome</keyword>
<organism evidence="2 3">
    <name type="scientific">Eimeria mitis</name>
    <dbReference type="NCBI Taxonomy" id="44415"/>
    <lineage>
        <taxon>Eukaryota</taxon>
        <taxon>Sar</taxon>
        <taxon>Alveolata</taxon>
        <taxon>Apicomplexa</taxon>
        <taxon>Conoidasida</taxon>
        <taxon>Coccidia</taxon>
        <taxon>Eucoccidiorida</taxon>
        <taxon>Eimeriorina</taxon>
        <taxon>Eimeriidae</taxon>
        <taxon>Eimeria</taxon>
    </lineage>
</organism>
<accession>U6JZK1</accession>
<protein>
    <submittedName>
        <fullName evidence="2">Uncharacterized protein</fullName>
    </submittedName>
</protein>
<feature type="compositionally biased region" description="Basic and acidic residues" evidence="1">
    <location>
        <begin position="247"/>
        <end position="272"/>
    </location>
</feature>
<reference evidence="2" key="1">
    <citation type="submission" date="2013-10" db="EMBL/GenBank/DDBJ databases">
        <title>Genomic analysis of the causative agents of coccidiosis in chickens.</title>
        <authorList>
            <person name="Reid A.J."/>
            <person name="Blake D."/>
            <person name="Billington K."/>
            <person name="Browne H."/>
            <person name="Dunn M."/>
            <person name="Hung S."/>
            <person name="Kawahara F."/>
            <person name="Miranda-Saavedra D."/>
            <person name="Mourier T."/>
            <person name="Nagra H."/>
            <person name="Otto T.D."/>
            <person name="Rawlings N."/>
            <person name="Sanchez A."/>
            <person name="Sanders M."/>
            <person name="Subramaniam C."/>
            <person name="Tay Y."/>
            <person name="Dear P."/>
            <person name="Doerig C."/>
            <person name="Gruber A."/>
            <person name="Parkinson J."/>
            <person name="Shirley M."/>
            <person name="Wan K.L."/>
            <person name="Berriman M."/>
            <person name="Tomley F."/>
            <person name="Pain A."/>
        </authorList>
    </citation>
    <scope>NUCLEOTIDE SEQUENCE [LARGE SCALE GENOMIC DNA]</scope>
    <source>
        <strain evidence="2">Houghton</strain>
    </source>
</reference>
<sequence>MPEPYAVLATGCDVLTVFSCDFDPQDLPAPPDPGLILPGQKYAPLSPQDVLPVAPTGDAQPEEIERTGDRRSGALVEKPQQAGTLRPEGRADGWGAAELDRTVIQAPASPPPTADSSSGAVDLFSIPSDAVGESAEQRLQQQLMLESLLWGNAEGSPSCRTGFLQQSQTAAGQNTPASGLHSVNSEPVEDTLGRAEQQQHSRQIPHTATTAVPPFILRKRGVTNTHRQTRGPAVSDEVVHSVGQPPRGEEAEPEIRRDGDACRRVKGELTAE</sequence>
<evidence type="ECO:0000313" key="2">
    <source>
        <dbReference type="EMBL" id="CDJ30900.1"/>
    </source>
</evidence>
<proteinExistence type="predicted"/>
<dbReference type="AlphaFoldDB" id="U6JZK1"/>
<dbReference type="Proteomes" id="UP000030744">
    <property type="component" value="Unassembled WGS sequence"/>
</dbReference>
<feature type="region of interest" description="Disordered" evidence="1">
    <location>
        <begin position="165"/>
        <end position="272"/>
    </location>
</feature>
<gene>
    <name evidence="2" type="ORF">EMH_0033130</name>
</gene>
<feature type="compositionally biased region" description="Polar residues" evidence="1">
    <location>
        <begin position="165"/>
        <end position="185"/>
    </location>
</feature>
<evidence type="ECO:0000313" key="3">
    <source>
        <dbReference type="Proteomes" id="UP000030744"/>
    </source>
</evidence>